<feature type="signal peptide" evidence="2">
    <location>
        <begin position="1"/>
        <end position="17"/>
    </location>
</feature>
<dbReference type="HAMAP" id="MF_00775">
    <property type="entry name" value="UPF0311"/>
    <property type="match status" value="1"/>
</dbReference>
<dbReference type="InterPro" id="IPR020915">
    <property type="entry name" value="UPF0311"/>
</dbReference>
<dbReference type="Proteomes" id="UP001249959">
    <property type="component" value="Unassembled WGS sequence"/>
</dbReference>
<accession>A0ABU3TTH5</accession>
<evidence type="ECO:0000313" key="3">
    <source>
        <dbReference type="EMBL" id="MDU0809165.1"/>
    </source>
</evidence>
<dbReference type="EMBL" id="JAVNWW010000004">
    <property type="protein sequence ID" value="MDU0809165.1"/>
    <property type="molecule type" value="Genomic_DNA"/>
</dbReference>
<organism evidence="3 4">
    <name type="scientific">Aquirufa regiilacus</name>
    <dbReference type="NCBI Taxonomy" id="3024868"/>
    <lineage>
        <taxon>Bacteria</taxon>
        <taxon>Pseudomonadati</taxon>
        <taxon>Bacteroidota</taxon>
        <taxon>Cytophagia</taxon>
        <taxon>Cytophagales</taxon>
        <taxon>Flectobacillaceae</taxon>
        <taxon>Aquirufa</taxon>
    </lineage>
</organism>
<evidence type="ECO:0000313" key="4">
    <source>
        <dbReference type="Proteomes" id="UP001249959"/>
    </source>
</evidence>
<protein>
    <recommendedName>
        <fullName evidence="1">UPF0311 protein PQG45_08985</fullName>
    </recommendedName>
</protein>
<dbReference type="PANTHER" id="PTHR37315:SF1">
    <property type="entry name" value="UPF0311 PROTEIN BLR7842"/>
    <property type="match status" value="1"/>
</dbReference>
<comment type="similarity">
    <text evidence="1">Belongs to the UPF0311 family.</text>
</comment>
<dbReference type="Gene3D" id="2.40.160.20">
    <property type="match status" value="1"/>
</dbReference>
<evidence type="ECO:0000256" key="2">
    <source>
        <dbReference type="SAM" id="SignalP"/>
    </source>
</evidence>
<evidence type="ECO:0000256" key="1">
    <source>
        <dbReference type="HAMAP-Rule" id="MF_00775"/>
    </source>
</evidence>
<comment type="caution">
    <text evidence="3">The sequence shown here is derived from an EMBL/GenBank/DDBJ whole genome shotgun (WGS) entry which is preliminary data.</text>
</comment>
<dbReference type="PANTHER" id="PTHR37315">
    <property type="entry name" value="UPF0311 PROTEIN BLR7842"/>
    <property type="match status" value="1"/>
</dbReference>
<proteinExistence type="inferred from homology"/>
<dbReference type="Pfam" id="PF11578">
    <property type="entry name" value="DUF3237"/>
    <property type="match status" value="1"/>
</dbReference>
<keyword evidence="4" id="KW-1185">Reference proteome</keyword>
<keyword evidence="2" id="KW-0732">Signal</keyword>
<dbReference type="RefSeq" id="WP_315574303.1">
    <property type="nucleotide sequence ID" value="NZ_JARDXH010000001.1"/>
</dbReference>
<gene>
    <name evidence="3" type="ORF">PQG45_08985</name>
</gene>
<name>A0ABU3TTH5_9BACT</name>
<feature type="chain" id="PRO_5047022814" description="UPF0311 protein PQG45_08985" evidence="2">
    <location>
        <begin position="18"/>
        <end position="170"/>
    </location>
</feature>
<reference evidence="3 4" key="1">
    <citation type="submission" date="2023-09" db="EMBL/GenBank/DDBJ databases">
        <title>Aquirufa genomes.</title>
        <authorList>
            <person name="Pitt A."/>
        </authorList>
    </citation>
    <scope>NUCLEOTIDE SEQUENCE [LARGE SCALE GENOMIC DNA]</scope>
    <source>
        <strain evidence="3 4">LEOWEIH-7C</strain>
    </source>
</reference>
<sequence>MKKIIILLIFSMTSVFAQDAPKLEFFCELQVKLSPALTVGETAHGTRRIIPIIGGTVDGPGIKGEIFNGGADWQVVRKDGVAELEAHYQFKADDGSIIYVKNIGVRVASPEVAARIAKGEKVDASQYYFRAIPKLEAPLTSKYAWINDTIFVCTGERMPDAVKIRIYKLL</sequence>